<dbReference type="EMBL" id="CP020569">
    <property type="protein sequence ID" value="ARF53110.1"/>
    <property type="molecule type" value="Genomic_DNA"/>
</dbReference>
<proteinExistence type="predicted"/>
<dbReference type="InterPro" id="IPR014044">
    <property type="entry name" value="CAP_dom"/>
</dbReference>
<dbReference type="CDD" id="cd05379">
    <property type="entry name" value="CAP_bacterial"/>
    <property type="match status" value="1"/>
</dbReference>
<dbReference type="RefSeq" id="WP_083102541.1">
    <property type="nucleotide sequence ID" value="NZ_JBFABM010000004.1"/>
</dbReference>
<keyword evidence="2" id="KW-0472">Membrane</keyword>
<evidence type="ECO:0000256" key="2">
    <source>
        <dbReference type="SAM" id="Phobius"/>
    </source>
</evidence>
<protein>
    <recommendedName>
        <fullName evidence="3">SCP domain-containing protein</fullName>
    </recommendedName>
</protein>
<feature type="region of interest" description="Disordered" evidence="1">
    <location>
        <begin position="53"/>
        <end position="145"/>
    </location>
</feature>
<organism evidence="4 5">
    <name type="scientific">Streptomyces gilvosporeus</name>
    <dbReference type="NCBI Taxonomy" id="553510"/>
    <lineage>
        <taxon>Bacteria</taxon>
        <taxon>Bacillati</taxon>
        <taxon>Actinomycetota</taxon>
        <taxon>Actinomycetes</taxon>
        <taxon>Kitasatosporales</taxon>
        <taxon>Streptomycetaceae</taxon>
        <taxon>Streptomyces</taxon>
    </lineage>
</organism>
<dbReference type="Gene3D" id="3.40.33.10">
    <property type="entry name" value="CAP"/>
    <property type="match status" value="1"/>
</dbReference>
<evidence type="ECO:0000313" key="4">
    <source>
        <dbReference type="EMBL" id="ARF53110.1"/>
    </source>
</evidence>
<feature type="transmembrane region" description="Helical" evidence="2">
    <location>
        <begin position="21"/>
        <end position="42"/>
    </location>
</feature>
<dbReference type="SUPFAM" id="SSF55797">
    <property type="entry name" value="PR-1-like"/>
    <property type="match status" value="1"/>
</dbReference>
<feature type="compositionally biased region" description="Low complexity" evidence="1">
    <location>
        <begin position="102"/>
        <end position="125"/>
    </location>
</feature>
<dbReference type="PANTHER" id="PTHR31157">
    <property type="entry name" value="SCP DOMAIN-CONTAINING PROTEIN"/>
    <property type="match status" value="1"/>
</dbReference>
<reference evidence="4 5" key="1">
    <citation type="submission" date="2017-04" db="EMBL/GenBank/DDBJ databases">
        <title>Complete Genome Sequence of Streptomyces gilvosporeus F607, a Capable Producer of Natamycin.</title>
        <authorList>
            <person name="Zong G."/>
            <person name="Zhong C."/>
            <person name="Fu J."/>
            <person name="Qin R."/>
            <person name="Cao G."/>
        </authorList>
    </citation>
    <scope>NUCLEOTIDE SEQUENCE [LARGE SCALE GENOMIC DNA]</scope>
    <source>
        <strain evidence="4 5">F607</strain>
    </source>
</reference>
<feature type="domain" description="SCP" evidence="3">
    <location>
        <begin position="154"/>
        <end position="268"/>
    </location>
</feature>
<dbReference type="PANTHER" id="PTHR31157:SF1">
    <property type="entry name" value="SCP DOMAIN-CONTAINING PROTEIN"/>
    <property type="match status" value="1"/>
</dbReference>
<dbReference type="Proteomes" id="UP000192726">
    <property type="component" value="Chromosome"/>
</dbReference>
<keyword evidence="2" id="KW-0812">Transmembrane</keyword>
<dbReference type="InterPro" id="IPR035940">
    <property type="entry name" value="CAP_sf"/>
</dbReference>
<dbReference type="AlphaFoldDB" id="A0A1V0TJR0"/>
<feature type="compositionally biased region" description="Basic and acidic residues" evidence="1">
    <location>
        <begin position="59"/>
        <end position="75"/>
    </location>
</feature>
<sequence>MNHEPARHRKTRAHRGRQPRWVVAAGGVAALTTVLGGGYGIARSLSGATPGDALTAADADQRSRAAAEPVRKARSDVSSTTPAPTPTPSRAPTATDRKNTARRQAATAASSSPRVTAAPGATADDGAGRTVPGADTPAGGSGGNSGSLARQVIAMVNAERAQKGCSPLAVDARLQAAAQRHSDDMAARNYYDHTSPDGVGPGDRITSAGYRWSTYGENIFKGPQDARTAMAGWMKSPGHRENILNCAFTQIGVGVNSAANGPWWTQDFAAH</sequence>
<keyword evidence="5" id="KW-1185">Reference proteome</keyword>
<keyword evidence="2" id="KW-1133">Transmembrane helix</keyword>
<dbReference type="KEGG" id="sgv:B1H19_01975"/>
<evidence type="ECO:0000256" key="1">
    <source>
        <dbReference type="SAM" id="MobiDB-lite"/>
    </source>
</evidence>
<evidence type="ECO:0000259" key="3">
    <source>
        <dbReference type="Pfam" id="PF00188"/>
    </source>
</evidence>
<dbReference type="Pfam" id="PF00188">
    <property type="entry name" value="CAP"/>
    <property type="match status" value="1"/>
</dbReference>
<evidence type="ECO:0000313" key="5">
    <source>
        <dbReference type="Proteomes" id="UP000192726"/>
    </source>
</evidence>
<accession>A0A1V0TJR0</accession>
<gene>
    <name evidence="4" type="ORF">B1H19_01975</name>
</gene>
<name>A0A1V0TJR0_9ACTN</name>